<feature type="compositionally biased region" description="Acidic residues" evidence="1">
    <location>
        <begin position="2059"/>
        <end position="2078"/>
    </location>
</feature>
<comment type="caution">
    <text evidence="2">The sequence shown here is derived from an EMBL/GenBank/DDBJ whole genome shotgun (WGS) entry which is preliminary data.</text>
</comment>
<dbReference type="Proteomes" id="UP000887043">
    <property type="component" value="Unassembled WGS sequence"/>
</dbReference>
<reference evidence="2" key="1">
    <citation type="submission" date="2021-08" db="EMBL/GenBank/DDBJ databases">
        <title>Prevotella lacticifex sp. nov., isolated from rumen of cow.</title>
        <authorList>
            <person name="Shinkai T."/>
            <person name="Ikeyama N."/>
            <person name="Kumagai M."/>
            <person name="Ohmori H."/>
            <person name="Sakamoto M."/>
            <person name="Ohkuma M."/>
            <person name="Mitsumori M."/>
        </authorList>
    </citation>
    <scope>NUCLEOTIDE SEQUENCE</scope>
    <source>
        <strain evidence="2">DSM 11371</strain>
    </source>
</reference>
<evidence type="ECO:0000256" key="1">
    <source>
        <dbReference type="SAM" id="MobiDB-lite"/>
    </source>
</evidence>
<dbReference type="RefSeq" id="WP_074803307.1">
    <property type="nucleotide sequence ID" value="NZ_BPTR01000002.1"/>
</dbReference>
<gene>
    <name evidence="2" type="ORF">PRRU23_27680</name>
</gene>
<dbReference type="SUPFAM" id="SSF55874">
    <property type="entry name" value="ATPase domain of HSP90 chaperone/DNA topoisomerase II/histidine kinase"/>
    <property type="match status" value="1"/>
</dbReference>
<dbReference type="InterPro" id="IPR052957">
    <property type="entry name" value="Auxin_embryo_med"/>
</dbReference>
<name>A0AA37I0B0_SEGBR</name>
<dbReference type="NCBIfam" id="NF047352">
    <property type="entry name" value="P_loop_sacsin"/>
    <property type="match status" value="1"/>
</dbReference>
<feature type="region of interest" description="Disordered" evidence="1">
    <location>
        <begin position="2055"/>
        <end position="2205"/>
    </location>
</feature>
<protein>
    <recommendedName>
        <fullName evidence="4">ATP-binding protein</fullName>
    </recommendedName>
</protein>
<feature type="compositionally biased region" description="Basic and acidic residues" evidence="1">
    <location>
        <begin position="2118"/>
        <end position="2155"/>
    </location>
</feature>
<dbReference type="EMBL" id="BPTR01000002">
    <property type="protein sequence ID" value="GJG29068.1"/>
    <property type="molecule type" value="Genomic_DNA"/>
</dbReference>
<accession>A0AA37I0B0</accession>
<evidence type="ECO:0000313" key="2">
    <source>
        <dbReference type="EMBL" id="GJG29068.1"/>
    </source>
</evidence>
<evidence type="ECO:0000313" key="3">
    <source>
        <dbReference type="Proteomes" id="UP000887043"/>
    </source>
</evidence>
<dbReference type="PANTHER" id="PTHR32387:SF0">
    <property type="entry name" value="PROTEIN NO VEIN"/>
    <property type="match status" value="1"/>
</dbReference>
<organism evidence="2 3">
    <name type="scientific">Segatella bryantii</name>
    <name type="common">Prevotella bryantii</name>
    <dbReference type="NCBI Taxonomy" id="77095"/>
    <lineage>
        <taxon>Bacteria</taxon>
        <taxon>Pseudomonadati</taxon>
        <taxon>Bacteroidota</taxon>
        <taxon>Bacteroidia</taxon>
        <taxon>Bacteroidales</taxon>
        <taxon>Prevotellaceae</taxon>
        <taxon>Segatella</taxon>
    </lineage>
</organism>
<dbReference type="PANTHER" id="PTHR32387">
    <property type="entry name" value="WU:FJ29H11"/>
    <property type="match status" value="1"/>
</dbReference>
<feature type="compositionally biased region" description="Low complexity" evidence="1">
    <location>
        <begin position="2079"/>
        <end position="2106"/>
    </location>
</feature>
<dbReference type="InterPro" id="IPR036890">
    <property type="entry name" value="HATPase_C_sf"/>
</dbReference>
<evidence type="ECO:0008006" key="4">
    <source>
        <dbReference type="Google" id="ProtNLM"/>
    </source>
</evidence>
<feature type="compositionally biased region" description="Low complexity" evidence="1">
    <location>
        <begin position="2156"/>
        <end position="2174"/>
    </location>
</feature>
<sequence>MAKYNSKHDLLKATDEDVKKFFYDAKFMGIFDYYIPNELKDKFCGKITNITIDGENNGLCPQSLYVPQKYNDYVKEGHCAFTCFVMLPLLRSDKHAYKLQIVRIKNVVVKEVKSFDKTEESFFKRNLRLRNNQFIGLFTENKDGSFTIRDIRRSDFSKLILQNGKDQQPIVYHPKTKKPEDGKYYEFSWVLNGANKEEYIYYFKVDESKPIKEISAFELIKRLKDDIMGYPAGAGQKIVKMLDTLKNQLTASGKEIFIYELLQNANDYPYKANNTIEKVNVEFHITRDSLVFMHSGAVFNERNIAAICSINDKEKTDNKETIGYKGIGFKTVFLDNNYVYLQTGDFSFRFDREESRDIVDTPWQILPIWTNYNELTPSEKYVFTNADKQFRVKFSLRPTNIETLRGSGQNYVQMFKDVFKNERVILFIPNLSSVKVFFNESDEPLVCNCDNEHWQVNHFSDDVSPEITKSINLDIDKQEDVGALKIPTKYYDFTKTKVSFACEIDGVQLKEVEDTLVYCYLPTKAKWGFKFLMNTDMIPTGPRDDVVIDFEDQININAEISEIAGKKFFDWIKCLCDMKKYKLNSIFNLIPVFDTCIKEHGKYKGLIERFKIGFDSKIKDETLIPIATDEYAKVCDTILDETSLMSAGIMSDADFIKFTGFTSSLPMMILRSDREFKSFLRRYLKQLECEKNIWDFDDLKEICSNQHFQEWIANQDNNNKFLAFLLKKDKLKDFLDEKIFIAEGSGKLHAANELFYNIDLYLHDIQPFADKFNYLSLATRTFFKDNASWDEAIKGAFAEFNCSSFVNEVLLSKDNIEATKNKLKIKSTSVHFYNFMATYVGFSTSYLNLPFIDENDTVIDNFKDKFVFLPAPNGHEVCSSQWLNSISISFLSDKYSETTRKYFSSHFGVKTFSDSVIINEIVLSDDYIDVLVSAINNEITVNMNFIEYLFTHKDDIQGIEIGTGEEKTINYKRFTDYGLFFINGNKEQKYLKSSDESAFVAIKKEYLDYGWFDKSWAYSISNQYSSQKNQIELKEFDAFLKKFFGLSDMNDVRFKNLAKNHVEEISKTIGADDKLNLSFWTFLSKFQWTDNSKDIEVFKSLPVMDIDGNFITGITNYTNLYYYENELSEICNSNWMTSGLITILSPQYDSISNVSALFNLFGFKIYEPQKFAAFFEDVIVNQDIPESIPLKVSSTSYNVTLDTEEKCMNFHLFMSKKYTLLNDIDKALLKGTPVYVYGRQKKRRLEIGRGLYILSDDKFGVLEQCSACLLPEIDALDSSYVNEDSLPYWKDVMGCVTIDDEILCQWIEQNSEVISQTLQLTNQNISFWTWLFDSGISSQSKIGRLKSLPIIIFTARDANNKEENLSFASLSKAEVYMSNSFMGQAQIEDFARKHGKTNFVSSLYIRKTDSIENWRRFFKNLGVKDDVKDVIYSIIMNDLPTLQDRRFPWVLVDQYSKELAEEEKFKEMAPKLIQLQVETTTAGVFVPIEKALRITVDNYSTKEPFKMVKLDGEISRDYYEDENVKNLINKIAEEAKTKKIAELQQWLDAKVDKYLLLQDSVSTDDFKEIHFAFIKELLNHTDYGISKIRNIKLFDRNNKLYGSEDLYLGSKYECKCDFERFGIVKNYVSDEYLKYGKAKDCTYLLRTLIGCQDRFKEVDINSLTSREFSIYFWCKYVGSKDITIISAINALIKEGKFNNIACIPSESEKMKKACELYSSSLADYMKYIPNYQEKIIDKKMQFTEPLIELCKQCLESLTISDIIAFLINSKPKNRNRTNVLQWLIDDKSEDKNTWLTTYITHEKALWLNGQGGPTHVAQLLAIDPGNCSQAYIFRSSPRVIDLSYFPQGHEIEVCNLLSIPIFSDEDLVPKPVTTPDSSQTLKVSKEIIRRLLLVIAYRYGYEWNDVFSKMKQKVLDAKYMLCESISYGYEDLSIDNEDFYFDSNNKVFYYVDSWQDKKVYESFVSKLCLYLDMDLDYRECKGKLDENFKDKKVANYLNQNCKYLYQDEEFVSVIKQYWNDIVPFLDIKVVEEPEIDDDEVVEEIKQEKYYDEELKVEQQEEQQEVSEQQEEQSSEDSQTDSTQKNSQSADSSKTTSSNNANSTSHSEQPTESTSENDESQKTAEEQKTATDSKATERKESTENKQSESKKSESKDSGSNSSRQSSSSSQRQRTSNYEPKTPTEEEIRRFKNQSSTKTFPTEDMQDNEYEALNKILGEGLSPEDIVTENYLAQLRFWNSLKENDMAPADITLEDFVRDNKDGDYELTNGKYVHRCSARGGILHISPSIWNMVTDDRCIICVFVGAKVNEFFYIHNKKELLDWIAEDAIVIKLTGSEKVEAVNRLYSEILMDKGTAYTLIRVAYNESYNSLFSDIESNDFNQKDINDDDYGD</sequence>
<proteinExistence type="predicted"/>